<proteinExistence type="predicted"/>
<dbReference type="PROSITE" id="PS51459">
    <property type="entry name" value="FIDO"/>
    <property type="match status" value="1"/>
</dbReference>
<dbReference type="SUPFAM" id="SSF140931">
    <property type="entry name" value="Fic-like"/>
    <property type="match status" value="1"/>
</dbReference>
<gene>
    <name evidence="4" type="ORF">G7Y82_20615</name>
</gene>
<evidence type="ECO:0000313" key="4">
    <source>
        <dbReference type="EMBL" id="NKF24717.1"/>
    </source>
</evidence>
<dbReference type="InterPro" id="IPR003812">
    <property type="entry name" value="Fido"/>
</dbReference>
<organism evidence="4 5">
    <name type="scientific">Solimonas marina</name>
    <dbReference type="NCBI Taxonomy" id="2714601"/>
    <lineage>
        <taxon>Bacteria</taxon>
        <taxon>Pseudomonadati</taxon>
        <taxon>Pseudomonadota</taxon>
        <taxon>Gammaproteobacteria</taxon>
        <taxon>Nevskiales</taxon>
        <taxon>Nevskiaceae</taxon>
        <taxon>Solimonas</taxon>
    </lineage>
</organism>
<feature type="binding site" evidence="2">
    <location>
        <begin position="227"/>
        <end position="234"/>
    </location>
    <ligand>
        <name>ATP</name>
        <dbReference type="ChEBI" id="CHEBI:30616"/>
    </ligand>
</feature>
<feature type="domain" description="Fido" evidence="3">
    <location>
        <begin position="132"/>
        <end position="299"/>
    </location>
</feature>
<keyword evidence="2" id="KW-0067">ATP-binding</keyword>
<evidence type="ECO:0000256" key="1">
    <source>
        <dbReference type="PIRSR" id="PIRSR640198-1"/>
    </source>
</evidence>
<dbReference type="InterPro" id="IPR036597">
    <property type="entry name" value="Fido-like_dom_sf"/>
</dbReference>
<keyword evidence="5" id="KW-1185">Reference proteome</keyword>
<reference evidence="4" key="1">
    <citation type="submission" date="2020-03" db="EMBL/GenBank/DDBJ databases">
        <title>Solimonas marina sp. nov., isolated from deep seawater of the Pacific Ocean.</title>
        <authorList>
            <person name="Liu X."/>
            <person name="Lai Q."/>
            <person name="Sun F."/>
            <person name="Gai Y."/>
            <person name="Li G."/>
            <person name="Shao Z."/>
        </authorList>
    </citation>
    <scope>NUCLEOTIDE SEQUENCE</scope>
    <source>
        <strain evidence="4">C16B3</strain>
    </source>
</reference>
<protein>
    <submittedName>
        <fullName evidence="4">Fic family protein</fullName>
    </submittedName>
</protein>
<dbReference type="Pfam" id="PF02661">
    <property type="entry name" value="Fic"/>
    <property type="match status" value="1"/>
</dbReference>
<dbReference type="PANTHER" id="PTHR13504:SF38">
    <property type="entry name" value="FIDO DOMAIN-CONTAINING PROTEIN"/>
    <property type="match status" value="1"/>
</dbReference>
<feature type="binding site" evidence="2">
    <location>
        <begin position="178"/>
        <end position="181"/>
    </location>
    <ligand>
        <name>ATP</name>
        <dbReference type="ChEBI" id="CHEBI:30616"/>
    </ligand>
</feature>
<evidence type="ECO:0000313" key="5">
    <source>
        <dbReference type="Proteomes" id="UP000653472"/>
    </source>
</evidence>
<dbReference type="AlphaFoldDB" id="A0A969WD20"/>
<feature type="active site" evidence="1">
    <location>
        <position position="223"/>
    </location>
</feature>
<dbReference type="EMBL" id="JAAVXB010000019">
    <property type="protein sequence ID" value="NKF24717.1"/>
    <property type="molecule type" value="Genomic_DNA"/>
</dbReference>
<name>A0A969WD20_9GAMM</name>
<dbReference type="GO" id="GO:0005524">
    <property type="term" value="F:ATP binding"/>
    <property type="evidence" value="ECO:0007669"/>
    <property type="project" value="UniProtKB-KW"/>
</dbReference>
<dbReference type="Proteomes" id="UP000653472">
    <property type="component" value="Unassembled WGS sequence"/>
</dbReference>
<dbReference type="RefSeq" id="WP_168150026.1">
    <property type="nucleotide sequence ID" value="NZ_JAAVXB010000019.1"/>
</dbReference>
<evidence type="ECO:0000256" key="2">
    <source>
        <dbReference type="PIRSR" id="PIRSR640198-2"/>
    </source>
</evidence>
<dbReference type="InterPro" id="IPR040198">
    <property type="entry name" value="Fido_containing"/>
</dbReference>
<accession>A0A969WD20</accession>
<dbReference type="Gene3D" id="1.10.3290.10">
    <property type="entry name" value="Fido-like domain"/>
    <property type="match status" value="1"/>
</dbReference>
<comment type="caution">
    <text evidence="4">The sequence shown here is derived from an EMBL/GenBank/DDBJ whole genome shotgun (WGS) entry which is preliminary data.</text>
</comment>
<keyword evidence="2" id="KW-0547">Nucleotide-binding</keyword>
<dbReference type="PANTHER" id="PTHR13504">
    <property type="entry name" value="FIDO DOMAIN-CONTAINING PROTEIN DDB_G0283145"/>
    <property type="match status" value="1"/>
</dbReference>
<evidence type="ECO:0000259" key="3">
    <source>
        <dbReference type="PROSITE" id="PS51459"/>
    </source>
</evidence>
<sequence>MSEEKSDMEADIDAPVDRGEMPTAMEPLLIRASSAHRSRLADLAVELVEKSTGLSRSLPPQMTRALAAMVRAMNCYYSNLIEGHDTHPVDIERALNEDYSRDPKKRDLQMEARAHIEVQQWIDEGGLPGPATSEAAILAMHRRFCERLPDELLWVENPDTGERIRVMPGCLRHRDVAVGQHIPVSPGALPRFMRRFEEGYARLGKVDTIIAAATAHHRLLWMHPFLDGNGRVARLMSYAILHEAMNTGGIWSVARGLARREQAYKAHLAACDEPRHGDYDGRGNLSESRLAEFAVFFLETCIDQIDFMESLIQPERLRHRILIWAEEEIRLGSLPPRADAVLDAVLYRGELPRADVLKVLGTGDRQARRITSALLDAGVLIATSTRAPLHLAFPARLAARWLPGLFPDQ</sequence>